<dbReference type="Gene3D" id="3.10.450.50">
    <property type="match status" value="1"/>
</dbReference>
<dbReference type="PANTHER" id="PTHR33570:SF10">
    <property type="entry name" value="GAMMA-CARBOXYMUCONOLACTONE DECARBOXYLASE"/>
    <property type="match status" value="1"/>
</dbReference>
<dbReference type="SUPFAM" id="SSF69118">
    <property type="entry name" value="AhpD-like"/>
    <property type="match status" value="1"/>
</dbReference>
<proteinExistence type="predicted"/>
<dbReference type="InterPro" id="IPR032710">
    <property type="entry name" value="NTF2-like_dom_sf"/>
</dbReference>
<organism evidence="2 3">
    <name type="scientific">Iodobacter violaceini</name>
    <dbReference type="NCBI Taxonomy" id="3044271"/>
    <lineage>
        <taxon>Bacteria</taxon>
        <taxon>Pseudomonadati</taxon>
        <taxon>Pseudomonadota</taxon>
        <taxon>Betaproteobacteria</taxon>
        <taxon>Neisseriales</taxon>
        <taxon>Chitinibacteraceae</taxon>
        <taxon>Iodobacter</taxon>
    </lineage>
</organism>
<name>A0ABX0L772_9NEIS</name>
<dbReference type="PANTHER" id="PTHR33570">
    <property type="entry name" value="4-CARBOXYMUCONOLACTONE DECARBOXYLASE FAMILY PROTEIN"/>
    <property type="match status" value="1"/>
</dbReference>
<accession>A0ABX0L772</accession>
<dbReference type="InterPro" id="IPR052512">
    <property type="entry name" value="4CMD/NDH-1_regulator"/>
</dbReference>
<dbReference type="Proteomes" id="UP000712570">
    <property type="component" value="Unassembled WGS sequence"/>
</dbReference>
<comment type="caution">
    <text evidence="2">The sequence shown here is derived from an EMBL/GenBank/DDBJ whole genome shotgun (WGS) entry which is preliminary data.</text>
</comment>
<keyword evidence="3" id="KW-1185">Reference proteome</keyword>
<dbReference type="EMBL" id="JAAOLX010000015">
    <property type="protein sequence ID" value="NHQ88473.1"/>
    <property type="molecule type" value="Genomic_DNA"/>
</dbReference>
<gene>
    <name evidence="2" type="ORF">HA050_20440</name>
</gene>
<dbReference type="InterPro" id="IPR029032">
    <property type="entry name" value="AhpD-like"/>
</dbReference>
<evidence type="ECO:0000259" key="1">
    <source>
        <dbReference type="Pfam" id="PF02627"/>
    </source>
</evidence>
<dbReference type="SUPFAM" id="SSF54427">
    <property type="entry name" value="NTF2-like"/>
    <property type="match status" value="1"/>
</dbReference>
<dbReference type="Pfam" id="PF02627">
    <property type="entry name" value="CMD"/>
    <property type="match status" value="1"/>
</dbReference>
<dbReference type="Gene3D" id="1.20.1290.10">
    <property type="entry name" value="AhpD-like"/>
    <property type="match status" value="1"/>
</dbReference>
<dbReference type="InterPro" id="IPR003779">
    <property type="entry name" value="CMD-like"/>
</dbReference>
<evidence type="ECO:0000313" key="3">
    <source>
        <dbReference type="Proteomes" id="UP000712570"/>
    </source>
</evidence>
<feature type="domain" description="Carboxymuconolactone decarboxylase-like" evidence="1">
    <location>
        <begin position="56"/>
        <end position="141"/>
    </location>
</feature>
<evidence type="ECO:0000313" key="2">
    <source>
        <dbReference type="EMBL" id="NHQ88473.1"/>
    </source>
</evidence>
<sequence>MCISFALHGQPRSDCLWMRSSLRENGMHQLSGWKKLKEVDDQAGERVINSLRDIAPDLGRYIIEFGFGEIYSRPGLTLAQRELATVAMLSAMGNAAPQLKVHLEAALNVGLSREEIIEVLIQTAVYAGFPAALNAVFAAKEIFAQYHAPSSPLAPLAVAKAFVTSLIAGQPPLDYLSEAITWHIPGDRQIVPWAGHWEGRAEVEQCLKQITAAGQATQFVIDRWYDGENEALARGHFAWQYKNGHAYQGTFMMRFVVLDGEIQSYEMFEDSFGIAKAWQA</sequence>
<protein>
    <recommendedName>
        <fullName evidence="1">Carboxymuconolactone decarboxylase-like domain-containing protein</fullName>
    </recommendedName>
</protein>
<reference evidence="2 3" key="1">
    <citation type="submission" date="2020-03" db="EMBL/GenBank/DDBJ databases">
        <title>Draft genome sequence of environmentally isolated violet-colored cultures.</title>
        <authorList>
            <person name="Wilson H.S."/>
        </authorList>
    </citation>
    <scope>NUCLEOTIDE SEQUENCE [LARGE SCALE GENOMIC DNA]</scope>
    <source>
        <strain evidence="2 3">HSC-16F04</strain>
    </source>
</reference>